<accession>A0A0Q3HGL0</accession>
<proteinExistence type="predicted"/>
<reference evidence="2" key="2">
    <citation type="submission" date="2017-06" db="EMBL/GenBank/DDBJ databases">
        <title>WGS assembly of Brachypodium distachyon.</title>
        <authorList>
            <consortium name="The International Brachypodium Initiative"/>
            <person name="Lucas S."/>
            <person name="Harmon-Smith M."/>
            <person name="Lail K."/>
            <person name="Tice H."/>
            <person name="Grimwood J."/>
            <person name="Bruce D."/>
            <person name="Barry K."/>
            <person name="Shu S."/>
            <person name="Lindquist E."/>
            <person name="Wang M."/>
            <person name="Pitluck S."/>
            <person name="Vogel J.P."/>
            <person name="Garvin D.F."/>
            <person name="Mockler T.C."/>
            <person name="Schmutz J."/>
            <person name="Rokhsar D."/>
            <person name="Bevan M.W."/>
        </authorList>
    </citation>
    <scope>NUCLEOTIDE SEQUENCE</scope>
    <source>
        <strain evidence="2">Bd21</strain>
    </source>
</reference>
<evidence type="ECO:0000313" key="4">
    <source>
        <dbReference type="Proteomes" id="UP000008810"/>
    </source>
</evidence>
<protein>
    <submittedName>
        <fullName evidence="2 3">Uncharacterized protein</fullName>
    </submittedName>
</protein>
<evidence type="ECO:0000313" key="2">
    <source>
        <dbReference type="EMBL" id="KQJ87571.1"/>
    </source>
</evidence>
<reference evidence="3" key="3">
    <citation type="submission" date="2018-08" db="UniProtKB">
        <authorList>
            <consortium name="EnsemblPlants"/>
        </authorList>
    </citation>
    <scope>IDENTIFICATION</scope>
    <source>
        <strain evidence="3">cv. Bd21</strain>
    </source>
</reference>
<evidence type="ECO:0000313" key="3">
    <source>
        <dbReference type="EnsemblPlants" id="KQJ87571"/>
    </source>
</evidence>
<sequence>MKLVCMTQIVKGNIKIMKRGKLTRGWVIGPRRGTLLHCARPPLISTWHAWHRGQRLSKTKKKNARDDRRSVARKRVVARCGTGVLATLGESFGAVACILADHGVAHDVHRECIAGSVTGRIAKLAVIVSALSPGGQSVHQLASVIEVALDEAQEEGRVLRSADRHSRQHGHRRLRRGGQEDDQHRADGRYLRRGEGSHCYQFLRGCDWTS</sequence>
<organism evidence="2">
    <name type="scientific">Brachypodium distachyon</name>
    <name type="common">Purple false brome</name>
    <name type="synonym">Trachynia distachya</name>
    <dbReference type="NCBI Taxonomy" id="15368"/>
    <lineage>
        <taxon>Eukaryota</taxon>
        <taxon>Viridiplantae</taxon>
        <taxon>Streptophyta</taxon>
        <taxon>Embryophyta</taxon>
        <taxon>Tracheophyta</taxon>
        <taxon>Spermatophyta</taxon>
        <taxon>Magnoliopsida</taxon>
        <taxon>Liliopsida</taxon>
        <taxon>Poales</taxon>
        <taxon>Poaceae</taxon>
        <taxon>BOP clade</taxon>
        <taxon>Pooideae</taxon>
        <taxon>Stipodae</taxon>
        <taxon>Brachypodieae</taxon>
        <taxon>Brachypodium</taxon>
    </lineage>
</organism>
<dbReference type="Proteomes" id="UP000008810">
    <property type="component" value="Chromosome 4"/>
</dbReference>
<dbReference type="AlphaFoldDB" id="A0A0Q3HGL0"/>
<keyword evidence="4" id="KW-1185">Reference proteome</keyword>
<feature type="region of interest" description="Disordered" evidence="1">
    <location>
        <begin position="158"/>
        <end position="185"/>
    </location>
</feature>
<dbReference type="EnsemblPlants" id="KQJ87571">
    <property type="protein sequence ID" value="KQJ87571"/>
    <property type="gene ID" value="BRADI_4g12011v3"/>
</dbReference>
<name>A0A0Q3HGL0_BRADI</name>
<feature type="compositionally biased region" description="Basic residues" evidence="1">
    <location>
        <begin position="166"/>
        <end position="176"/>
    </location>
</feature>
<reference evidence="2 3" key="1">
    <citation type="journal article" date="2010" name="Nature">
        <title>Genome sequencing and analysis of the model grass Brachypodium distachyon.</title>
        <authorList>
            <consortium name="International Brachypodium Initiative"/>
        </authorList>
    </citation>
    <scope>NUCLEOTIDE SEQUENCE [LARGE SCALE GENOMIC DNA]</scope>
    <source>
        <strain evidence="2 3">Bd21</strain>
    </source>
</reference>
<gene>
    <name evidence="2" type="ORF">BRADI_4g12011v3</name>
</gene>
<dbReference type="InParanoid" id="A0A0Q3HGL0"/>
<evidence type="ECO:0000256" key="1">
    <source>
        <dbReference type="SAM" id="MobiDB-lite"/>
    </source>
</evidence>
<dbReference type="EMBL" id="CM000883">
    <property type="protein sequence ID" value="KQJ87571.1"/>
    <property type="molecule type" value="Genomic_DNA"/>
</dbReference>
<dbReference type="Gramene" id="KQJ87571">
    <property type="protein sequence ID" value="KQJ87571"/>
    <property type="gene ID" value="BRADI_4g12011v3"/>
</dbReference>